<evidence type="ECO:0000313" key="14">
    <source>
        <dbReference type="Proteomes" id="UP000070250"/>
    </source>
</evidence>
<organism evidence="13 14">
    <name type="scientific">Steroidobacter denitrificans</name>
    <dbReference type="NCBI Taxonomy" id="465721"/>
    <lineage>
        <taxon>Bacteria</taxon>
        <taxon>Pseudomonadati</taxon>
        <taxon>Pseudomonadota</taxon>
        <taxon>Gammaproteobacteria</taxon>
        <taxon>Steroidobacterales</taxon>
        <taxon>Steroidobacteraceae</taxon>
        <taxon>Steroidobacter</taxon>
    </lineage>
</organism>
<protein>
    <recommendedName>
        <fullName evidence="12">TonB-dependent receptor plug domain-containing protein</fullName>
    </recommendedName>
</protein>
<dbReference type="Pfam" id="PF07715">
    <property type="entry name" value="Plug"/>
    <property type="match status" value="1"/>
</dbReference>
<dbReference type="STRING" id="465721.ACG33_01975"/>
<dbReference type="GO" id="GO:0009279">
    <property type="term" value="C:cell outer membrane"/>
    <property type="evidence" value="ECO:0007669"/>
    <property type="project" value="UniProtKB-SubCell"/>
</dbReference>
<evidence type="ECO:0000256" key="1">
    <source>
        <dbReference type="ARBA" id="ARBA00004571"/>
    </source>
</evidence>
<feature type="domain" description="TonB-dependent receptor plug" evidence="12">
    <location>
        <begin position="75"/>
        <end position="178"/>
    </location>
</feature>
<evidence type="ECO:0000256" key="10">
    <source>
        <dbReference type="ARBA" id="ARBA00023237"/>
    </source>
</evidence>
<evidence type="ECO:0000256" key="6">
    <source>
        <dbReference type="ARBA" id="ARBA00023004"/>
    </source>
</evidence>
<dbReference type="EMBL" id="CP011971">
    <property type="protein sequence ID" value="AMN45896.1"/>
    <property type="molecule type" value="Genomic_DNA"/>
</dbReference>
<name>A0A127F627_STEDE</name>
<proteinExistence type="inferred from homology"/>
<comment type="similarity">
    <text evidence="11">Belongs to the TonB-dependent receptor family.</text>
</comment>
<dbReference type="PANTHER" id="PTHR32552">
    <property type="entry name" value="FERRICHROME IRON RECEPTOR-RELATED"/>
    <property type="match status" value="1"/>
</dbReference>
<dbReference type="OrthoDB" id="127311at2"/>
<evidence type="ECO:0000256" key="9">
    <source>
        <dbReference type="ARBA" id="ARBA00023136"/>
    </source>
</evidence>
<evidence type="ECO:0000259" key="12">
    <source>
        <dbReference type="Pfam" id="PF07715"/>
    </source>
</evidence>
<dbReference type="SUPFAM" id="SSF56935">
    <property type="entry name" value="Porins"/>
    <property type="match status" value="1"/>
</dbReference>
<dbReference type="KEGG" id="sdf:ACG33_01975"/>
<dbReference type="PANTHER" id="PTHR32552:SF81">
    <property type="entry name" value="TONB-DEPENDENT OUTER MEMBRANE RECEPTOR"/>
    <property type="match status" value="1"/>
</dbReference>
<keyword evidence="6" id="KW-0408">Iron</keyword>
<dbReference type="PROSITE" id="PS52016">
    <property type="entry name" value="TONB_DEPENDENT_REC_3"/>
    <property type="match status" value="1"/>
</dbReference>
<evidence type="ECO:0000313" key="13">
    <source>
        <dbReference type="EMBL" id="AMN45896.1"/>
    </source>
</evidence>
<evidence type="ECO:0000256" key="7">
    <source>
        <dbReference type="ARBA" id="ARBA00023065"/>
    </source>
</evidence>
<comment type="subcellular location">
    <subcellularLocation>
        <location evidence="1 11">Cell outer membrane</location>
        <topology evidence="1 11">Multi-pass membrane protein</topology>
    </subcellularLocation>
</comment>
<evidence type="ECO:0000256" key="11">
    <source>
        <dbReference type="PROSITE-ProRule" id="PRU01360"/>
    </source>
</evidence>
<gene>
    <name evidence="13" type="ORF">ACG33_01975</name>
</gene>
<keyword evidence="4" id="KW-0410">Iron transport</keyword>
<sequence>MNRLVPHVSQLQGIGSTYSFARSTLVSTLGGCIAALSFATATGAETDVVSQGASATGVGIEEVMVTARRRSESVDRVPMSIAVVDAGSLNARGVFSPTAFNEAVPGLRVNAQIGDRNWLIPNIRGQGQTYGSRAPSVVPYLAEVPLSVLSTESFFDLENVQVLKGPQGTLFGKVTDGGAILLTPNRPREKFGGELQIKSGNYDLQGLDAVINTPIVEDKVLFRAAAQIKRRDGFTIDRATGKDYDNVHYSAFRAGLTLKLTDSLENYTLVQYQRANENGTGSIMSYYNPALPTPELLGLPAIVDENLAAGPRSTILWPDLHSERKTLFVSNTTTWKISDSLTLKNIMGYVDRKDQSSADYDGSILPLVDFRQVNMPNFWVRQYSEELQLQGSSLGGKLEWITGLYADYSHPGGTAGNERVMFFVGDVAIVHEDNSSIATFAQGSYDLSESLLDGLKFTLGARYTYEYNKSYTFQSETTPTQPPQPTYVCLIQGVSPDCVNRAASHQDAVTYNIGLDYQVTPDTLLYLVTRKGYKGGGYQVYIARPDFNHYDAETIKDVELGVKSAFNVGGMRGRVNLAGFYAKQDDIQRLSIVVDTTVTPPTPYSFIANAASATVKGIDFEASLLPFEGLRFDLRYTYTDYRYDRTAAGLAACDAVKSSTSTAGFCALNWAPGTPENQVSASLSYTLPMNPQYGEITIGVDYSYQDDLALTDESYTSSLTGNNYNGIEPAFDLINATLTWQSMFGRPLDLSVFGTNLNNTVYRTGVNNLSSNVGFASYFYGEPRMYGASLKYRFGASR</sequence>
<reference evidence="13 14" key="1">
    <citation type="submission" date="2015-06" db="EMBL/GenBank/DDBJ databases">
        <title>A Comprehensive Approach to Explore the Metabolic and Phylogenetic Diversity of Bacterial Steroid Degradation in the Environment: Testosterone as an Example.</title>
        <authorList>
            <person name="Yang F.-C."/>
            <person name="Chen Y.-L."/>
            <person name="Yu C.-P."/>
            <person name="Tang S.-L."/>
            <person name="Wang P.-H."/>
            <person name="Ismail W."/>
            <person name="Wang C.-H."/>
            <person name="Yang C.-Y."/>
            <person name="Chiang Y.-R."/>
        </authorList>
    </citation>
    <scope>NUCLEOTIDE SEQUENCE [LARGE SCALE GENOMIC DNA]</scope>
    <source>
        <strain evidence="13 14">DSM 18526</strain>
    </source>
</reference>
<keyword evidence="8" id="KW-0798">TonB box</keyword>
<dbReference type="InterPro" id="IPR036942">
    <property type="entry name" value="Beta-barrel_TonB_sf"/>
</dbReference>
<dbReference type="PATRIC" id="fig|465721.4.peg.430"/>
<keyword evidence="10 11" id="KW-0998">Cell outer membrane</keyword>
<dbReference type="Gene3D" id="2.40.170.20">
    <property type="entry name" value="TonB-dependent receptor, beta-barrel domain"/>
    <property type="match status" value="1"/>
</dbReference>
<keyword evidence="9 11" id="KW-0472">Membrane</keyword>
<evidence type="ECO:0000256" key="5">
    <source>
        <dbReference type="ARBA" id="ARBA00022692"/>
    </source>
</evidence>
<dbReference type="Proteomes" id="UP000070250">
    <property type="component" value="Chromosome"/>
</dbReference>
<evidence type="ECO:0000256" key="8">
    <source>
        <dbReference type="ARBA" id="ARBA00023077"/>
    </source>
</evidence>
<dbReference type="InterPro" id="IPR039426">
    <property type="entry name" value="TonB-dep_rcpt-like"/>
</dbReference>
<dbReference type="InterPro" id="IPR012910">
    <property type="entry name" value="Plug_dom"/>
</dbReference>
<dbReference type="AlphaFoldDB" id="A0A127F627"/>
<keyword evidence="7" id="KW-0406">Ion transport</keyword>
<evidence type="ECO:0000256" key="2">
    <source>
        <dbReference type="ARBA" id="ARBA00022448"/>
    </source>
</evidence>
<keyword evidence="3 11" id="KW-1134">Transmembrane beta strand</keyword>
<dbReference type="RefSeq" id="WP_066918269.1">
    <property type="nucleotide sequence ID" value="NZ_CP011971.1"/>
</dbReference>
<keyword evidence="14" id="KW-1185">Reference proteome</keyword>
<evidence type="ECO:0000256" key="4">
    <source>
        <dbReference type="ARBA" id="ARBA00022496"/>
    </source>
</evidence>
<keyword evidence="2 11" id="KW-0813">Transport</keyword>
<accession>A0A127F627</accession>
<keyword evidence="5 11" id="KW-0812">Transmembrane</keyword>
<dbReference type="GO" id="GO:0006826">
    <property type="term" value="P:iron ion transport"/>
    <property type="evidence" value="ECO:0007669"/>
    <property type="project" value="UniProtKB-KW"/>
</dbReference>
<evidence type="ECO:0000256" key="3">
    <source>
        <dbReference type="ARBA" id="ARBA00022452"/>
    </source>
</evidence>